<name>A0AAW4WWK0_9FIRM</name>
<sequence length="182" mass="20098">MKRTLIVLMVMALMLFSFSALAEAYTAQTAGNFEVKLGIDFGGDFDTDSDSYDVDMGYSLIGEYKYAYNQNINLGAGLNYQFDRDFDDVDGDFSFTTVYALGEYKVTDSPVYLIGHLGYGSLSVDSDVLTGDESGGLYYAAGAGMTLDNDYVAEILYSRNNGELDDEDVEYDKFTISVGMRF</sequence>
<comment type="caution">
    <text evidence="4">The sequence shown here is derived from an EMBL/GenBank/DDBJ whole genome shotgun (WGS) entry which is preliminary data.</text>
</comment>
<protein>
    <submittedName>
        <fullName evidence="4">Porin family protein</fullName>
    </submittedName>
</protein>
<evidence type="ECO:0000313" key="4">
    <source>
        <dbReference type="EMBL" id="MCC3144063.1"/>
    </source>
</evidence>
<dbReference type="AlphaFoldDB" id="A0AAW4WWK0"/>
<evidence type="ECO:0000256" key="1">
    <source>
        <dbReference type="ARBA" id="ARBA00022729"/>
    </source>
</evidence>
<organism evidence="4 5">
    <name type="scientific">Halanaerobium polyolivorans</name>
    <dbReference type="NCBI Taxonomy" id="2886943"/>
    <lineage>
        <taxon>Bacteria</taxon>
        <taxon>Bacillati</taxon>
        <taxon>Bacillota</taxon>
        <taxon>Clostridia</taxon>
        <taxon>Halanaerobiales</taxon>
        <taxon>Halanaerobiaceae</taxon>
        <taxon>Halanaerobium</taxon>
    </lineage>
</organism>
<feature type="chain" id="PRO_5043767178" evidence="2">
    <location>
        <begin position="23"/>
        <end position="182"/>
    </location>
</feature>
<dbReference type="InterPro" id="IPR027385">
    <property type="entry name" value="Beta-barrel_OMP"/>
</dbReference>
<dbReference type="Pfam" id="PF13505">
    <property type="entry name" value="OMP_b-brl"/>
    <property type="match status" value="1"/>
</dbReference>
<feature type="signal peptide" evidence="2">
    <location>
        <begin position="1"/>
        <end position="22"/>
    </location>
</feature>
<proteinExistence type="predicted"/>
<dbReference type="Proteomes" id="UP001199296">
    <property type="component" value="Unassembled WGS sequence"/>
</dbReference>
<evidence type="ECO:0000259" key="3">
    <source>
        <dbReference type="Pfam" id="PF13505"/>
    </source>
</evidence>
<keyword evidence="1 2" id="KW-0732">Signal</keyword>
<dbReference type="InterPro" id="IPR011250">
    <property type="entry name" value="OMP/PagP_B-barrel"/>
</dbReference>
<dbReference type="EMBL" id="JAJFAT010000002">
    <property type="protein sequence ID" value="MCC3144063.1"/>
    <property type="molecule type" value="Genomic_DNA"/>
</dbReference>
<feature type="domain" description="Outer membrane protein beta-barrel" evidence="3">
    <location>
        <begin position="12"/>
        <end position="182"/>
    </location>
</feature>
<dbReference type="SUPFAM" id="SSF56925">
    <property type="entry name" value="OMPA-like"/>
    <property type="match status" value="1"/>
</dbReference>
<accession>A0AAW4WWK0</accession>
<evidence type="ECO:0000313" key="5">
    <source>
        <dbReference type="Proteomes" id="UP001199296"/>
    </source>
</evidence>
<reference evidence="4 5" key="1">
    <citation type="submission" date="2021-10" db="EMBL/GenBank/DDBJ databases">
        <authorList>
            <person name="Grouzdev D.S."/>
            <person name="Pantiukh K.S."/>
            <person name="Krutkina M.S."/>
        </authorList>
    </citation>
    <scope>NUCLEOTIDE SEQUENCE [LARGE SCALE GENOMIC DNA]</scope>
    <source>
        <strain evidence="4 5">Z-7514</strain>
    </source>
</reference>
<keyword evidence="5" id="KW-1185">Reference proteome</keyword>
<gene>
    <name evidence="4" type="ORF">LJ207_01870</name>
</gene>
<dbReference type="RefSeq" id="WP_229343555.1">
    <property type="nucleotide sequence ID" value="NZ_JAJFAT010000002.1"/>
</dbReference>
<evidence type="ECO:0000256" key="2">
    <source>
        <dbReference type="SAM" id="SignalP"/>
    </source>
</evidence>